<dbReference type="Gene3D" id="3.40.605.10">
    <property type="entry name" value="Aldehyde Dehydrogenase, Chain A, domain 1"/>
    <property type="match status" value="1"/>
</dbReference>
<gene>
    <name evidence="6" type="ORF">CKF48_21625</name>
</gene>
<dbReference type="InterPro" id="IPR016163">
    <property type="entry name" value="Ald_DH_C"/>
</dbReference>
<dbReference type="Proteomes" id="UP000215137">
    <property type="component" value="Chromosome"/>
</dbReference>
<keyword evidence="7" id="KW-1185">Reference proteome</keyword>
<organism evidence="6 7">
    <name type="scientific">Cytobacillus kochii</name>
    <dbReference type="NCBI Taxonomy" id="859143"/>
    <lineage>
        <taxon>Bacteria</taxon>
        <taxon>Bacillati</taxon>
        <taxon>Bacillota</taxon>
        <taxon>Bacilli</taxon>
        <taxon>Bacillales</taxon>
        <taxon>Bacillaceae</taxon>
        <taxon>Cytobacillus</taxon>
    </lineage>
</organism>
<dbReference type="PROSITE" id="PS00687">
    <property type="entry name" value="ALDEHYDE_DEHYDR_GLU"/>
    <property type="match status" value="1"/>
</dbReference>
<evidence type="ECO:0000256" key="1">
    <source>
        <dbReference type="ARBA" id="ARBA00009986"/>
    </source>
</evidence>
<dbReference type="InterPro" id="IPR016160">
    <property type="entry name" value="Ald_DH_CS_CYS"/>
</dbReference>
<feature type="active site" evidence="3">
    <location>
        <position position="266"/>
    </location>
</feature>
<proteinExistence type="inferred from homology"/>
<dbReference type="PANTHER" id="PTHR11699">
    <property type="entry name" value="ALDEHYDE DEHYDROGENASE-RELATED"/>
    <property type="match status" value="1"/>
</dbReference>
<dbReference type="Pfam" id="PF00171">
    <property type="entry name" value="Aldedh"/>
    <property type="match status" value="1"/>
</dbReference>
<dbReference type="InterPro" id="IPR016161">
    <property type="entry name" value="Ald_DH/histidinol_DH"/>
</dbReference>
<accession>A0A248TN91</accession>
<comment type="similarity">
    <text evidence="1 4">Belongs to the aldehyde dehydrogenase family.</text>
</comment>
<dbReference type="FunFam" id="3.40.605.10:FF:000007">
    <property type="entry name" value="NAD/NADP-dependent betaine aldehyde dehydrogenase"/>
    <property type="match status" value="1"/>
</dbReference>
<dbReference type="InterPro" id="IPR029510">
    <property type="entry name" value="Ald_DH_CS_GLU"/>
</dbReference>
<dbReference type="AlphaFoldDB" id="A0A248TN91"/>
<evidence type="ECO:0000256" key="3">
    <source>
        <dbReference type="PROSITE-ProRule" id="PRU10007"/>
    </source>
</evidence>
<evidence type="ECO:0000313" key="6">
    <source>
        <dbReference type="EMBL" id="ASV69676.1"/>
    </source>
</evidence>
<evidence type="ECO:0000259" key="5">
    <source>
        <dbReference type="Pfam" id="PF00171"/>
    </source>
</evidence>
<dbReference type="InterPro" id="IPR015590">
    <property type="entry name" value="Aldehyde_DH_dom"/>
</dbReference>
<dbReference type="GO" id="GO:0016620">
    <property type="term" value="F:oxidoreductase activity, acting on the aldehyde or oxo group of donors, NAD or NADP as acceptor"/>
    <property type="evidence" value="ECO:0007669"/>
    <property type="project" value="InterPro"/>
</dbReference>
<dbReference type="PROSITE" id="PS00070">
    <property type="entry name" value="ALDEHYDE_DEHYDR_CYS"/>
    <property type="match status" value="1"/>
</dbReference>
<dbReference type="SUPFAM" id="SSF53720">
    <property type="entry name" value="ALDH-like"/>
    <property type="match status" value="1"/>
</dbReference>
<dbReference type="Gene3D" id="3.40.309.10">
    <property type="entry name" value="Aldehyde Dehydrogenase, Chain A, domain 2"/>
    <property type="match status" value="1"/>
</dbReference>
<dbReference type="KEGG" id="bko:CKF48_21625"/>
<dbReference type="EMBL" id="CP022983">
    <property type="protein sequence ID" value="ASV69676.1"/>
    <property type="molecule type" value="Genomic_DNA"/>
</dbReference>
<evidence type="ECO:0000256" key="4">
    <source>
        <dbReference type="RuleBase" id="RU003345"/>
    </source>
</evidence>
<name>A0A248TN91_9BACI</name>
<evidence type="ECO:0000256" key="2">
    <source>
        <dbReference type="ARBA" id="ARBA00023002"/>
    </source>
</evidence>
<dbReference type="RefSeq" id="WP_095373240.1">
    <property type="nucleotide sequence ID" value="NZ_CP022983.1"/>
</dbReference>
<keyword evidence="2 4" id="KW-0560">Oxidoreductase</keyword>
<dbReference type="OrthoDB" id="9762913at2"/>
<reference evidence="6 7" key="1">
    <citation type="submission" date="2017-08" db="EMBL/GenBank/DDBJ databases">
        <title>Complete Genome Sequence of Bacillus kochii Oregon-R-modENCODE STRAIN BDGP4, isolated from Drosophila melanogaster gut.</title>
        <authorList>
            <person name="Wan K.H."/>
            <person name="Yu C."/>
            <person name="Park S."/>
            <person name="Hammonds A.S."/>
            <person name="Booth B.W."/>
            <person name="Celniker S.E."/>
        </authorList>
    </citation>
    <scope>NUCLEOTIDE SEQUENCE [LARGE SCALE GENOMIC DNA]</scope>
    <source>
        <strain evidence="6 7">BDGP4</strain>
    </source>
</reference>
<evidence type="ECO:0000313" key="7">
    <source>
        <dbReference type="Proteomes" id="UP000215137"/>
    </source>
</evidence>
<dbReference type="FunFam" id="3.40.309.10:FF:000012">
    <property type="entry name" value="Betaine aldehyde dehydrogenase"/>
    <property type="match status" value="1"/>
</dbReference>
<sequence>MANTTLEINPIVQAFLSGTKEMFLNGKWVPAIKGKVYESINPTTNEILAKIYEGDEEDLDVAVKAARRAFEGSWKNTAPRERARLLNKLADLLEENLEVITQLDALDYGGTLAVAGGFAENAVHHVRYYAGWATKLYGNTLELTSGGNIHAFTKREPLGVCGQITSWNFPALVACWKIAAPIAAGNTVVIKPSQQTSLSTLYIGKLIEEAGFPPGVVNIVTGAGGKLGEAITSHPDIDKIGFTGSTSVGRRIMEKASKSLKKITLELGGKSPNIIFADADLNKAIPGAIKAILMNTGQVCAAGSRLYIERSVYDTVKEKLVEIAESFVLGDPLDPNAQMGPLISKNQITTVEKYVELAKKDGATILTGGKRPDSPDLQQGNFYLPTIIEGLDEKCQSVYEEIFGPVLCIMPFDSIEEVVERANATEYGLASGVWTTNIETTHKMVDSLNAGSVWVNEYYLTDDNIPLTGFKQSGIGSELGLAGIEAYTKVKSVAINHG</sequence>
<dbReference type="InterPro" id="IPR016162">
    <property type="entry name" value="Ald_DH_N"/>
</dbReference>
<protein>
    <submittedName>
        <fullName evidence="6">Betaine-aldehyde dehydrogenase</fullName>
    </submittedName>
</protein>
<feature type="domain" description="Aldehyde dehydrogenase" evidence="5">
    <location>
        <begin position="28"/>
        <end position="493"/>
    </location>
</feature>